<dbReference type="PANTHER" id="PTHR10173">
    <property type="entry name" value="METHIONINE SULFOXIDE REDUCTASE"/>
    <property type="match status" value="1"/>
</dbReference>
<dbReference type="PANTHER" id="PTHR10173:SF52">
    <property type="entry name" value="METHIONINE-R-SULFOXIDE REDUCTASE B1"/>
    <property type="match status" value="1"/>
</dbReference>
<protein>
    <recommendedName>
        <fullName evidence="6">Peptide-methionine (R)-S-oxide reductase</fullName>
        <ecNumber evidence="6">1.8.4.12</ecNumber>
    </recommendedName>
</protein>
<dbReference type="GO" id="GO:0005737">
    <property type="term" value="C:cytoplasm"/>
    <property type="evidence" value="ECO:0007669"/>
    <property type="project" value="TreeGrafter"/>
</dbReference>
<evidence type="ECO:0000259" key="7">
    <source>
        <dbReference type="PROSITE" id="PS51790"/>
    </source>
</evidence>
<dbReference type="GO" id="GO:0046872">
    <property type="term" value="F:metal ion binding"/>
    <property type="evidence" value="ECO:0007669"/>
    <property type="project" value="UniProtKB-KW"/>
</dbReference>
<organism evidence="8 9">
    <name type="scientific">Plectus sambesii</name>
    <dbReference type="NCBI Taxonomy" id="2011161"/>
    <lineage>
        <taxon>Eukaryota</taxon>
        <taxon>Metazoa</taxon>
        <taxon>Ecdysozoa</taxon>
        <taxon>Nematoda</taxon>
        <taxon>Chromadorea</taxon>
        <taxon>Plectida</taxon>
        <taxon>Plectina</taxon>
        <taxon>Plectoidea</taxon>
        <taxon>Plectidae</taxon>
        <taxon>Plectus</taxon>
    </lineage>
</organism>
<dbReference type="WBParaSite" id="PSAMB.scaffold483size49677.g6275.t1">
    <property type="protein sequence ID" value="PSAMB.scaffold483size49677.g6275.t1"/>
    <property type="gene ID" value="PSAMB.scaffold483size49677.g6275"/>
</dbReference>
<evidence type="ECO:0000313" key="8">
    <source>
        <dbReference type="Proteomes" id="UP000887566"/>
    </source>
</evidence>
<evidence type="ECO:0000313" key="9">
    <source>
        <dbReference type="WBParaSite" id="PSAMB.scaffold483size49677.g6275.t1"/>
    </source>
</evidence>
<evidence type="ECO:0000256" key="6">
    <source>
        <dbReference type="RuleBase" id="RU365044"/>
    </source>
</evidence>
<keyword evidence="4 6" id="KW-0560">Oxidoreductase</keyword>
<reference evidence="9" key="1">
    <citation type="submission" date="2022-11" db="UniProtKB">
        <authorList>
            <consortium name="WormBaseParasite"/>
        </authorList>
    </citation>
    <scope>IDENTIFICATION</scope>
</reference>
<dbReference type="AlphaFoldDB" id="A0A914WQ34"/>
<dbReference type="Proteomes" id="UP000887566">
    <property type="component" value="Unplaced"/>
</dbReference>
<dbReference type="PROSITE" id="PS51790">
    <property type="entry name" value="MSRB"/>
    <property type="match status" value="1"/>
</dbReference>
<keyword evidence="2 6" id="KW-0479">Metal-binding</keyword>
<evidence type="ECO:0000256" key="1">
    <source>
        <dbReference type="ARBA" id="ARBA00007174"/>
    </source>
</evidence>
<dbReference type="Gene3D" id="2.170.150.20">
    <property type="entry name" value="Peptide methionine sulfoxide reductase"/>
    <property type="match status" value="1"/>
</dbReference>
<sequence>MMSAAHGSSEASGPAITKLGVDAADAKNVSEGDWKKVLSPEDYHVTREAGTEPPFANKYDRHFAAGDYNCHCCGVPLFDSTTKFHSGCGWPAFSASKDADANVVRIKDNSHGMERVEVRCKNCNAHLGHVFEDGPKPTGERYCINSCSILFEPQQK</sequence>
<evidence type="ECO:0000256" key="3">
    <source>
        <dbReference type="ARBA" id="ARBA00022833"/>
    </source>
</evidence>
<dbReference type="InterPro" id="IPR002579">
    <property type="entry name" value="Met_Sox_Rdtase_MsrB_dom"/>
</dbReference>
<dbReference type="FunFam" id="2.170.150.20:FF:000001">
    <property type="entry name" value="Peptide methionine sulfoxide reductase MsrB"/>
    <property type="match status" value="1"/>
</dbReference>
<dbReference type="NCBIfam" id="TIGR00357">
    <property type="entry name" value="peptide-methionine (R)-S-oxide reductase MsrB"/>
    <property type="match status" value="1"/>
</dbReference>
<comment type="function">
    <text evidence="6">Methionine-sulfoxide reductase that specifically reduces methionine (R)-sulfoxide back to methionine. While in many cases methionine oxidation is the result of random oxidation following oxidative stress, methionine oxidation is also a post-translational modification that takes place on specific residues.</text>
</comment>
<feature type="domain" description="MsrB" evidence="7">
    <location>
        <begin position="31"/>
        <end position="154"/>
    </location>
</feature>
<accession>A0A914WQ34</accession>
<evidence type="ECO:0000256" key="2">
    <source>
        <dbReference type="ARBA" id="ARBA00022723"/>
    </source>
</evidence>
<dbReference type="GO" id="GO:0033743">
    <property type="term" value="F:peptide-methionine (R)-S-oxide reductase activity"/>
    <property type="evidence" value="ECO:0007669"/>
    <property type="project" value="UniProtKB-EC"/>
</dbReference>
<dbReference type="GO" id="GO:0030091">
    <property type="term" value="P:protein repair"/>
    <property type="evidence" value="ECO:0007669"/>
    <property type="project" value="InterPro"/>
</dbReference>
<evidence type="ECO:0000256" key="4">
    <source>
        <dbReference type="ARBA" id="ARBA00023002"/>
    </source>
</evidence>
<comment type="similarity">
    <text evidence="1 6">Belongs to the MsrB Met sulfoxide reductase family.</text>
</comment>
<dbReference type="InterPro" id="IPR011057">
    <property type="entry name" value="Mss4-like_sf"/>
</dbReference>
<keyword evidence="3 6" id="KW-0862">Zinc</keyword>
<dbReference type="Pfam" id="PF01641">
    <property type="entry name" value="SelR"/>
    <property type="match status" value="1"/>
</dbReference>
<dbReference type="InterPro" id="IPR028427">
    <property type="entry name" value="Met_Sox_Rdtase_MsrB"/>
</dbReference>
<evidence type="ECO:0000256" key="5">
    <source>
        <dbReference type="ARBA" id="ARBA00048488"/>
    </source>
</evidence>
<proteinExistence type="inferred from homology"/>
<comment type="cofactor">
    <cofactor evidence="6">
        <name>Zn(2+)</name>
        <dbReference type="ChEBI" id="CHEBI:29105"/>
    </cofactor>
    <text evidence="6">Binds 1 zinc ion per subunit.</text>
</comment>
<name>A0A914WQ34_9BILA</name>
<comment type="catalytic activity">
    <reaction evidence="5 6">
        <text>L-methionyl-[protein] + [thioredoxin]-disulfide + H2O = L-methionyl-(R)-S-oxide-[protein] + [thioredoxin]-dithiol</text>
        <dbReference type="Rhea" id="RHEA:24164"/>
        <dbReference type="Rhea" id="RHEA-COMP:10698"/>
        <dbReference type="Rhea" id="RHEA-COMP:10700"/>
        <dbReference type="Rhea" id="RHEA-COMP:12313"/>
        <dbReference type="Rhea" id="RHEA-COMP:12314"/>
        <dbReference type="ChEBI" id="CHEBI:15377"/>
        <dbReference type="ChEBI" id="CHEBI:16044"/>
        <dbReference type="ChEBI" id="CHEBI:29950"/>
        <dbReference type="ChEBI" id="CHEBI:45764"/>
        <dbReference type="ChEBI" id="CHEBI:50058"/>
        <dbReference type="EC" id="1.8.4.12"/>
    </reaction>
</comment>
<keyword evidence="8" id="KW-1185">Reference proteome</keyword>
<dbReference type="SUPFAM" id="SSF51316">
    <property type="entry name" value="Mss4-like"/>
    <property type="match status" value="1"/>
</dbReference>
<dbReference type="EC" id="1.8.4.12" evidence="6"/>
<dbReference type="GO" id="GO:0006979">
    <property type="term" value="P:response to oxidative stress"/>
    <property type="evidence" value="ECO:0007669"/>
    <property type="project" value="InterPro"/>
</dbReference>